<evidence type="ECO:0000313" key="6">
    <source>
        <dbReference type="Proteomes" id="UP000032266"/>
    </source>
</evidence>
<dbReference type="InterPro" id="IPR018247">
    <property type="entry name" value="EF_Hand_1_Ca_BS"/>
</dbReference>
<dbReference type="PATRIC" id="fig|1445510.3.peg.790"/>
<dbReference type="KEGG" id="gsn:YC6258_00807"/>
<keyword evidence="2" id="KW-0106">Calcium</keyword>
<dbReference type="STRING" id="1445510.YC6258_00807"/>
<dbReference type="Proteomes" id="UP000032266">
    <property type="component" value="Chromosome"/>
</dbReference>
<dbReference type="InterPro" id="IPR003367">
    <property type="entry name" value="Thrombospondin_3-like_rpt"/>
</dbReference>
<dbReference type="GO" id="GO:0005509">
    <property type="term" value="F:calcium ion binding"/>
    <property type="evidence" value="ECO:0007669"/>
    <property type="project" value="InterPro"/>
</dbReference>
<gene>
    <name evidence="5" type="ORF">YC6258_00807</name>
</gene>
<evidence type="ECO:0000256" key="3">
    <source>
        <dbReference type="SAM" id="MobiDB-lite"/>
    </source>
</evidence>
<dbReference type="GO" id="GO:0007155">
    <property type="term" value="P:cell adhesion"/>
    <property type="evidence" value="ECO:0007669"/>
    <property type="project" value="InterPro"/>
</dbReference>
<evidence type="ECO:0008006" key="7">
    <source>
        <dbReference type="Google" id="ProtNLM"/>
    </source>
</evidence>
<dbReference type="InterPro" id="IPR028974">
    <property type="entry name" value="TSP_type-3_rpt"/>
</dbReference>
<dbReference type="Pfam" id="PF02412">
    <property type="entry name" value="TSP_3"/>
    <property type="match status" value="2"/>
</dbReference>
<proteinExistence type="predicted"/>
<organism evidence="5 6">
    <name type="scientific">Gynuella sunshinyii YC6258</name>
    <dbReference type="NCBI Taxonomy" id="1445510"/>
    <lineage>
        <taxon>Bacteria</taxon>
        <taxon>Pseudomonadati</taxon>
        <taxon>Pseudomonadota</taxon>
        <taxon>Gammaproteobacteria</taxon>
        <taxon>Oceanospirillales</taxon>
        <taxon>Saccharospirillaceae</taxon>
        <taxon>Gynuella</taxon>
    </lineage>
</organism>
<protein>
    <recommendedName>
        <fullName evidence="7">GLUG domain-containing protein</fullName>
    </recommendedName>
</protein>
<feature type="compositionally biased region" description="Acidic residues" evidence="3">
    <location>
        <begin position="1045"/>
        <end position="1055"/>
    </location>
</feature>
<evidence type="ECO:0000256" key="2">
    <source>
        <dbReference type="ARBA" id="ARBA00022837"/>
    </source>
</evidence>
<feature type="region of interest" description="Disordered" evidence="3">
    <location>
        <begin position="988"/>
        <end position="1119"/>
    </location>
</feature>
<keyword evidence="6" id="KW-1185">Reference proteome</keyword>
<dbReference type="HOGENOM" id="CLU_259173_0_0_6"/>
<feature type="signal peptide" evidence="4">
    <location>
        <begin position="1"/>
        <end position="25"/>
    </location>
</feature>
<feature type="chain" id="PRO_5002183639" description="GLUG domain-containing protein" evidence="4">
    <location>
        <begin position="26"/>
        <end position="1442"/>
    </location>
</feature>
<name>A0A0C5VEA3_9GAMM</name>
<dbReference type="PANTHER" id="PTHR10199">
    <property type="entry name" value="THROMBOSPONDIN"/>
    <property type="match status" value="1"/>
</dbReference>
<dbReference type="Gene3D" id="4.10.1080.10">
    <property type="entry name" value="TSP type-3 repeat"/>
    <property type="match status" value="2"/>
</dbReference>
<sequence>MIKSRISGLFTIPRLLLFTSAFQLAGYGAAAGNRVDYDIDDDGLIEINDLADLNEIRNDMTGRSLYGDNVGCAQNGCRGFELTTSLNFDTNADGVFDEHDEYWNDGFGWVPIGERDQRFRAVFEGNGYSINNLVINRPESSYVGLFGYITDASIHHLSLSGDLTHIAGGGYVGGLVGSSYLSAILAADVQGTVSGQGLYVGGLVGAFSRGSIVQSHSDSTVSSRFHYVGGLIGVGSQETMIRDSYSTGSVTGGYYVGGLIGKCLNTEVLASYSTGSVRGKRQYVGGLIGKAISATSVTASYSTATVHGSGNYVGGLLGDANDLTLTASYSAGTVIGSGEYVGGLSGYAIASTVTGSYWADDSMTVEELLGGSDNVSLSHSQTVTLNELKCPVSANDVICANGVSLYSDWDRYVYTNSQGQLVRYWNFGSVEQLPALVLNGVVHRDTDNDGIWDDIDAFPEDPSESVDTDGDGIGDNADQDIDGDGINNDLDAFPYDATENTDTDHDGIGDNADDDIDGDSILNAEDVDQDNDGLIELYSLDDLDAMRDDLLGRTLSGNGLGCPETGCNGYELMRDLDFDSNRDGVINRLDQYWNDGKGWQPIAQHDSFSATFDGNDHHIDNLYIARSHEDNIGLFGHVKGAHIRHVGLGGELMHVAGRMEVGGLVGYASSDSIVSDSYSAGVVVASDKTNPFNSNHYNTGGLVGTLFSHSQIIRSYGAGSVSGATNVGGLVGQVYADSLVLESYSTAQVEGEIAVGGLVGQSYSDSRLVGSYAMASVNGESNVGGLLGSSFSGNEITGCFAGGQVSGNSSIGGLVGMLDVSGKVTASFSTARVEGRSYGVGGLVGSTSRKGNVISGSYAVGRVQGGYTRGGIAGSVSGDTLLNNYWALDGTGQQTPASGSLASGSVNVGATLNQLRCPESPDNTSCASDTLYSGWADYRYTDASGHEVVIWDFGNANQLPGININGIVYRDSDLDGVLDHNDAFPYDVAESVDHDGDGIGDNADTDDDNDGVEDALDALPLDPAETSDSDHDGIGDNADFYPYDYDNDGLTDETDPYPHDYDNDGVDDELDVFPFDASEWLDSDGDGQGDNADLDDDNDGVADSDDAFPLDSTGTRLEDSVDKNGNGLIEISSLDDLDAMRNSPYGVSLRGVSAGCPLTHCYGFELTDNLDFDSNQDGLLDFNDWNHGLDWSPIGGESDYPFSAVFDGQGYQIRNLHIAGAYVNEAGLFGTIDHATIRHLGLTGDLMSINTPNAYRTGSIAGQARASVMTAVYSSGAITGGTTVGGLVGDSFDTIITASYVSGSVTGSDGVGGVIGVGFNSTIEGSYVTAAITANNAGSLLGSYGGSMAIRNSYWATDTTTQASVAVDEPADISETKGVSLTELKCPVMANGKGCGIETIFVGWDQYTDQDDDGNTVEYWDFGSSEDLPGLLLNGQTFRPVL</sequence>
<dbReference type="OrthoDB" id="218680at2"/>
<feature type="compositionally biased region" description="Acidic residues" evidence="3">
    <location>
        <begin position="1003"/>
        <end position="1016"/>
    </location>
</feature>
<feature type="compositionally biased region" description="Acidic residues" evidence="3">
    <location>
        <begin position="1079"/>
        <end position="1108"/>
    </location>
</feature>
<dbReference type="PROSITE" id="PS00018">
    <property type="entry name" value="EF_HAND_1"/>
    <property type="match status" value="2"/>
</dbReference>
<dbReference type="Gene3D" id="2.160.20.110">
    <property type="match status" value="3"/>
</dbReference>
<evidence type="ECO:0000256" key="4">
    <source>
        <dbReference type="SAM" id="SignalP"/>
    </source>
</evidence>
<dbReference type="SUPFAM" id="SSF103647">
    <property type="entry name" value="TSP type-3 repeat"/>
    <property type="match status" value="3"/>
</dbReference>
<reference evidence="5 6" key="1">
    <citation type="submission" date="2014-01" db="EMBL/GenBank/DDBJ databases">
        <title>Full genme sequencing of cellulolytic bacterium Gynuella sunshinyii YC6258T gen. nov., sp. nov.</title>
        <authorList>
            <person name="Khan H."/>
            <person name="Chung E.J."/>
            <person name="Chung Y.R."/>
        </authorList>
    </citation>
    <scope>NUCLEOTIDE SEQUENCE [LARGE SCALE GENOMIC DNA]</scope>
    <source>
        <strain evidence="5 6">YC6258</strain>
    </source>
</reference>
<evidence type="ECO:0000256" key="1">
    <source>
        <dbReference type="ARBA" id="ARBA00022729"/>
    </source>
</evidence>
<dbReference type="RefSeq" id="WP_044615822.1">
    <property type="nucleotide sequence ID" value="NZ_CP007142.1"/>
</dbReference>
<keyword evidence="1 4" id="KW-0732">Signal</keyword>
<evidence type="ECO:0000313" key="5">
    <source>
        <dbReference type="EMBL" id="AJQ92857.1"/>
    </source>
</evidence>
<dbReference type="EMBL" id="CP007142">
    <property type="protein sequence ID" value="AJQ92857.1"/>
    <property type="molecule type" value="Genomic_DNA"/>
</dbReference>
<accession>A0A0C5VEA3</accession>